<dbReference type="EMBL" id="JAZEWV010000010">
    <property type="protein sequence ID" value="MEE4543380.1"/>
    <property type="molecule type" value="Genomic_DNA"/>
</dbReference>
<feature type="transmembrane region" description="Helical" evidence="9">
    <location>
        <begin position="234"/>
        <end position="251"/>
    </location>
</feature>
<dbReference type="PANTHER" id="PTHR42718">
    <property type="entry name" value="MAJOR FACILITATOR SUPERFAMILY MULTIDRUG TRANSPORTER MFSC"/>
    <property type="match status" value="1"/>
</dbReference>
<feature type="transmembrane region" description="Helical" evidence="9">
    <location>
        <begin position="309"/>
        <end position="329"/>
    </location>
</feature>
<evidence type="ECO:0000313" key="12">
    <source>
        <dbReference type="Proteomes" id="UP001344658"/>
    </source>
</evidence>
<feature type="transmembrane region" description="Helical" evidence="9">
    <location>
        <begin position="205"/>
        <end position="222"/>
    </location>
</feature>
<comment type="subcellular location">
    <subcellularLocation>
        <location evidence="1">Cell membrane</location>
        <topology evidence="1">Multi-pass membrane protein</topology>
    </subcellularLocation>
</comment>
<evidence type="ECO:0000256" key="8">
    <source>
        <dbReference type="SAM" id="MobiDB-lite"/>
    </source>
</evidence>
<feature type="transmembrane region" description="Helical" evidence="9">
    <location>
        <begin position="477"/>
        <end position="499"/>
    </location>
</feature>
<dbReference type="PANTHER" id="PTHR42718:SF47">
    <property type="entry name" value="METHYL VIOLOGEN RESISTANCE PROTEIN SMVA"/>
    <property type="match status" value="1"/>
</dbReference>
<protein>
    <submittedName>
        <fullName evidence="11">MFS transporter</fullName>
    </submittedName>
</protein>
<dbReference type="Gene3D" id="1.20.1720.10">
    <property type="entry name" value="Multidrug resistance protein D"/>
    <property type="match status" value="1"/>
</dbReference>
<feature type="transmembrane region" description="Helical" evidence="9">
    <location>
        <begin position="16"/>
        <end position="40"/>
    </location>
</feature>
<keyword evidence="7" id="KW-0046">Antibiotic resistance</keyword>
<keyword evidence="2" id="KW-0813">Transport</keyword>
<dbReference type="InterPro" id="IPR011701">
    <property type="entry name" value="MFS"/>
</dbReference>
<accession>A0ABU7PC37</accession>
<keyword evidence="5 9" id="KW-1133">Transmembrane helix</keyword>
<dbReference type="InterPro" id="IPR036259">
    <property type="entry name" value="MFS_trans_sf"/>
</dbReference>
<organism evidence="11 12">
    <name type="scientific">Actinacidiphila polyblastidii</name>
    <dbReference type="NCBI Taxonomy" id="3110430"/>
    <lineage>
        <taxon>Bacteria</taxon>
        <taxon>Bacillati</taxon>
        <taxon>Actinomycetota</taxon>
        <taxon>Actinomycetes</taxon>
        <taxon>Kitasatosporales</taxon>
        <taxon>Streptomycetaceae</taxon>
        <taxon>Actinacidiphila</taxon>
    </lineage>
</organism>
<dbReference type="PROSITE" id="PS50850">
    <property type="entry name" value="MFS"/>
    <property type="match status" value="1"/>
</dbReference>
<evidence type="ECO:0000256" key="1">
    <source>
        <dbReference type="ARBA" id="ARBA00004651"/>
    </source>
</evidence>
<feature type="compositionally biased region" description="Low complexity" evidence="8">
    <location>
        <begin position="514"/>
        <end position="529"/>
    </location>
</feature>
<evidence type="ECO:0000256" key="2">
    <source>
        <dbReference type="ARBA" id="ARBA00022448"/>
    </source>
</evidence>
<feature type="transmembrane region" description="Helical" evidence="9">
    <location>
        <begin position="142"/>
        <end position="163"/>
    </location>
</feature>
<dbReference type="Gene3D" id="1.20.1250.20">
    <property type="entry name" value="MFS general substrate transporter like domains"/>
    <property type="match status" value="1"/>
</dbReference>
<feature type="region of interest" description="Disordered" evidence="8">
    <location>
        <begin position="506"/>
        <end position="529"/>
    </location>
</feature>
<sequence length="529" mass="53251">MTATAVELPSAGRKEWIALAVLALPTLLVSMDLSVLNLALPHLSADLGADSVQQLWIIDTYGFVVAAFLITMGTLGDKVGRRKLLLIGAAAFALASVAAAFSTTTWELISARAAMGVAGATLAPSTLALIANMFYRNPKQMGAAIGVWVSAFMGGLALGPVAGGIMLHFFWWGSVFLLAVPVMVLLLVAGPLLLPEFTNPQAGRLDPLSVVLSLAGLLPVIYGIKELAQNGWDVLPIVAIVAGVVFAALFVKRQQSLADPLVDLRLFGNRQVSAALVINIFGAVVGGGTIFVVNVWLQAVRGLSPLHAGLLMLPSGVAMVATAMTAPAIARKVRPAYVVAAGLTVAAIGYLALTQVHANGGLVLVIVGVTITSAGSGPQAALTTNLILAASPPERSGAAASLSETCGQLGIALGAGVMGAVATAVYGAQLDSPLPAGPTADEAHQSIIGALSAAGRLPGGEAGQLVSAARTAFTDSLTAVCLISAVVLLGLAVIAARLLRDVGGGAPGGPPPEAVEAVEAAEASVEPAG</sequence>
<feature type="transmembrane region" description="Helical" evidence="9">
    <location>
        <begin position="409"/>
        <end position="428"/>
    </location>
</feature>
<keyword evidence="3" id="KW-1003">Cell membrane</keyword>
<feature type="domain" description="Major facilitator superfamily (MFS) profile" evidence="10">
    <location>
        <begin position="18"/>
        <end position="502"/>
    </location>
</feature>
<name>A0ABU7PC37_9ACTN</name>
<comment type="caution">
    <text evidence="11">The sequence shown here is derived from an EMBL/GenBank/DDBJ whole genome shotgun (WGS) entry which is preliminary data.</text>
</comment>
<dbReference type="CDD" id="cd17321">
    <property type="entry name" value="MFS_MMR_MDR_like"/>
    <property type="match status" value="1"/>
</dbReference>
<evidence type="ECO:0000256" key="9">
    <source>
        <dbReference type="SAM" id="Phobius"/>
    </source>
</evidence>
<feature type="transmembrane region" description="Helical" evidence="9">
    <location>
        <begin position="169"/>
        <end position="193"/>
    </location>
</feature>
<dbReference type="SUPFAM" id="SSF103473">
    <property type="entry name" value="MFS general substrate transporter"/>
    <property type="match status" value="1"/>
</dbReference>
<proteinExistence type="predicted"/>
<evidence type="ECO:0000256" key="7">
    <source>
        <dbReference type="ARBA" id="ARBA00023251"/>
    </source>
</evidence>
<evidence type="ECO:0000256" key="4">
    <source>
        <dbReference type="ARBA" id="ARBA00022692"/>
    </source>
</evidence>
<evidence type="ECO:0000256" key="5">
    <source>
        <dbReference type="ARBA" id="ARBA00022989"/>
    </source>
</evidence>
<evidence type="ECO:0000256" key="3">
    <source>
        <dbReference type="ARBA" id="ARBA00022475"/>
    </source>
</evidence>
<dbReference type="RefSeq" id="WP_330795733.1">
    <property type="nucleotide sequence ID" value="NZ_JAZEWV010000010.1"/>
</dbReference>
<gene>
    <name evidence="11" type="ORF">V2S66_15545</name>
</gene>
<reference evidence="11 12" key="1">
    <citation type="submission" date="2023-12" db="EMBL/GenBank/DDBJ databases">
        <title>Streptomyces sp. V4-01.</title>
        <authorList>
            <person name="Somphong A."/>
            <person name="Phongsopitanun W."/>
        </authorList>
    </citation>
    <scope>NUCLEOTIDE SEQUENCE [LARGE SCALE GENOMIC DNA]</scope>
    <source>
        <strain evidence="11 12">V4-01</strain>
    </source>
</reference>
<feature type="transmembrane region" description="Helical" evidence="9">
    <location>
        <begin position="113"/>
        <end position="135"/>
    </location>
</feature>
<feature type="transmembrane region" description="Helical" evidence="9">
    <location>
        <begin position="272"/>
        <end position="297"/>
    </location>
</feature>
<keyword evidence="4 9" id="KW-0812">Transmembrane</keyword>
<evidence type="ECO:0000259" key="10">
    <source>
        <dbReference type="PROSITE" id="PS50850"/>
    </source>
</evidence>
<dbReference type="Pfam" id="PF07690">
    <property type="entry name" value="MFS_1"/>
    <property type="match status" value="1"/>
</dbReference>
<dbReference type="Proteomes" id="UP001344658">
    <property type="component" value="Unassembled WGS sequence"/>
</dbReference>
<feature type="transmembrane region" description="Helical" evidence="9">
    <location>
        <begin position="52"/>
        <end position="72"/>
    </location>
</feature>
<feature type="transmembrane region" description="Helical" evidence="9">
    <location>
        <begin position="84"/>
        <end position="101"/>
    </location>
</feature>
<keyword evidence="12" id="KW-1185">Reference proteome</keyword>
<feature type="transmembrane region" description="Helical" evidence="9">
    <location>
        <begin position="362"/>
        <end position="388"/>
    </location>
</feature>
<feature type="transmembrane region" description="Helical" evidence="9">
    <location>
        <begin position="336"/>
        <end position="356"/>
    </location>
</feature>
<keyword evidence="6 9" id="KW-0472">Membrane</keyword>
<evidence type="ECO:0000256" key="6">
    <source>
        <dbReference type="ARBA" id="ARBA00023136"/>
    </source>
</evidence>
<dbReference type="InterPro" id="IPR020846">
    <property type="entry name" value="MFS_dom"/>
</dbReference>
<evidence type="ECO:0000313" key="11">
    <source>
        <dbReference type="EMBL" id="MEE4543380.1"/>
    </source>
</evidence>